<dbReference type="GO" id="GO:0030973">
    <property type="term" value="F:molybdate ion binding"/>
    <property type="evidence" value="ECO:0007669"/>
    <property type="project" value="InterPro"/>
</dbReference>
<dbReference type="NCBIfam" id="TIGR01256">
    <property type="entry name" value="modA"/>
    <property type="match status" value="1"/>
</dbReference>
<dbReference type="GO" id="GO:0015689">
    <property type="term" value="P:molybdate ion transport"/>
    <property type="evidence" value="ECO:0007669"/>
    <property type="project" value="InterPro"/>
</dbReference>
<dbReference type="Proteomes" id="UP000000639">
    <property type="component" value="Chromosome"/>
</dbReference>
<evidence type="ECO:0000313" key="7">
    <source>
        <dbReference type="Proteomes" id="UP000000639"/>
    </source>
</evidence>
<dbReference type="CDD" id="cd13539">
    <property type="entry name" value="PBP2_AvModA"/>
    <property type="match status" value="1"/>
</dbReference>
<evidence type="ECO:0000256" key="5">
    <source>
        <dbReference type="SAM" id="SignalP"/>
    </source>
</evidence>
<feature type="binding site" evidence="4">
    <location>
        <position position="66"/>
    </location>
    <ligand>
        <name>molybdate</name>
        <dbReference type="ChEBI" id="CHEBI:36264"/>
    </ligand>
</feature>
<evidence type="ECO:0000256" key="4">
    <source>
        <dbReference type="PIRSR" id="PIRSR004846-1"/>
    </source>
</evidence>
<evidence type="ECO:0000256" key="3">
    <source>
        <dbReference type="ARBA" id="ARBA00022729"/>
    </source>
</evidence>
<keyword evidence="7" id="KW-1185">Reference proteome</keyword>
<dbReference type="KEGG" id="pin:Ping_2166"/>
<dbReference type="SUPFAM" id="SSF53850">
    <property type="entry name" value="Periplasmic binding protein-like II"/>
    <property type="match status" value="1"/>
</dbReference>
<comment type="similarity">
    <text evidence="1">Belongs to the bacterial solute-binding protein ModA family.</text>
</comment>
<dbReference type="PANTHER" id="PTHR30632:SF14">
    <property type="entry name" value="TUNGSTATE_MOLYBDATE_CHROMATE-BINDING PROTEIN MODA"/>
    <property type="match status" value="1"/>
</dbReference>
<dbReference type="AlphaFoldDB" id="A1SWP2"/>
<keyword evidence="4" id="KW-0500">Molybdenum</keyword>
<organism evidence="6 7">
    <name type="scientific">Psychromonas ingrahamii (strain DSM 17664 / CCUG 51855 / 37)</name>
    <dbReference type="NCBI Taxonomy" id="357804"/>
    <lineage>
        <taxon>Bacteria</taxon>
        <taxon>Pseudomonadati</taxon>
        <taxon>Pseudomonadota</taxon>
        <taxon>Gammaproteobacteria</taxon>
        <taxon>Alteromonadales</taxon>
        <taxon>Psychromonadaceae</taxon>
        <taxon>Psychromonas</taxon>
    </lineage>
</organism>
<feature type="binding site" evidence="4">
    <location>
        <position position="170"/>
    </location>
    <ligand>
        <name>molybdate</name>
        <dbReference type="ChEBI" id="CHEBI:36264"/>
    </ligand>
</feature>
<proteinExistence type="inferred from homology"/>
<accession>A1SWP2</accession>
<dbReference type="GO" id="GO:0046872">
    <property type="term" value="F:metal ion binding"/>
    <property type="evidence" value="ECO:0007669"/>
    <property type="project" value="UniProtKB-KW"/>
</dbReference>
<protein>
    <submittedName>
        <fullName evidence="6">Molybdenum ABC transporter, periplasmic molybdate-binding protein</fullName>
    </submittedName>
</protein>
<dbReference type="Pfam" id="PF13531">
    <property type="entry name" value="SBP_bac_11"/>
    <property type="match status" value="1"/>
</dbReference>
<dbReference type="PIRSF" id="PIRSF004846">
    <property type="entry name" value="ModA"/>
    <property type="match status" value="1"/>
</dbReference>
<sequence>MVIKMTKKLFMKMTICLLLLMLLYSFSVQASIKVAVASNFKTTLIEIAALYEIETGQKILISSASTGILYHQIQQGAPFDLFLSADLKRAKLTEDSNKGVSGSRFTYAQGRIAFWAPKHADFVNADTLQKFKGRIAIANPKLAPYGLATEQTLNNLNLLQQFSYVQGANISQTYQFIDSGNVKAGFVAYSLLLEHQGRNFFLIPTSYHQPILQQGVLLTGSKKSLEVYNFMDYLTSTTIQRLIRSKGYLTIKYVN</sequence>
<name>A1SWP2_PSYIN</name>
<feature type="signal peptide" evidence="5">
    <location>
        <begin position="1"/>
        <end position="30"/>
    </location>
</feature>
<dbReference type="InterPro" id="IPR044084">
    <property type="entry name" value="AvModA-like_subst-bd"/>
</dbReference>
<dbReference type="eggNOG" id="COG0725">
    <property type="taxonomic scope" value="Bacteria"/>
</dbReference>
<dbReference type="HOGENOM" id="CLU_065520_1_0_6"/>
<evidence type="ECO:0000256" key="2">
    <source>
        <dbReference type="ARBA" id="ARBA00022723"/>
    </source>
</evidence>
<gene>
    <name evidence="6" type="ordered locus">Ping_2166</name>
</gene>
<evidence type="ECO:0000313" key="6">
    <source>
        <dbReference type="EMBL" id="ABM03907.1"/>
    </source>
</evidence>
<dbReference type="InterPro" id="IPR050682">
    <property type="entry name" value="ModA/WtpA"/>
</dbReference>
<dbReference type="Gene3D" id="3.40.190.10">
    <property type="entry name" value="Periplasmic binding protein-like II"/>
    <property type="match status" value="2"/>
</dbReference>
<feature type="chain" id="PRO_5002637965" evidence="5">
    <location>
        <begin position="31"/>
        <end position="255"/>
    </location>
</feature>
<dbReference type="PANTHER" id="PTHR30632">
    <property type="entry name" value="MOLYBDATE-BINDING PERIPLASMIC PROTEIN"/>
    <property type="match status" value="1"/>
</dbReference>
<evidence type="ECO:0000256" key="1">
    <source>
        <dbReference type="ARBA" id="ARBA00009175"/>
    </source>
</evidence>
<reference evidence="6 7" key="1">
    <citation type="submission" date="2007-01" db="EMBL/GenBank/DDBJ databases">
        <title>Complete sequence of Psychromonas ingrahamii 37.</title>
        <authorList>
            <consortium name="US DOE Joint Genome Institute"/>
            <person name="Copeland A."/>
            <person name="Lucas S."/>
            <person name="Lapidus A."/>
            <person name="Barry K."/>
            <person name="Detter J.C."/>
            <person name="Glavina del Rio T."/>
            <person name="Hammon N."/>
            <person name="Israni S."/>
            <person name="Dalin E."/>
            <person name="Tice H."/>
            <person name="Pitluck S."/>
            <person name="Thompson L.S."/>
            <person name="Brettin T."/>
            <person name="Bruce D."/>
            <person name="Han C."/>
            <person name="Tapia R."/>
            <person name="Schmutz J."/>
            <person name="Larimer F."/>
            <person name="Land M."/>
            <person name="Hauser L."/>
            <person name="Kyrpides N."/>
            <person name="Ivanova N."/>
            <person name="Staley J."/>
            <person name="Richardson P."/>
        </authorList>
    </citation>
    <scope>NUCLEOTIDE SEQUENCE [LARGE SCALE GENOMIC DNA]</scope>
    <source>
        <strain evidence="6 7">37</strain>
    </source>
</reference>
<dbReference type="STRING" id="357804.Ping_2166"/>
<dbReference type="EMBL" id="CP000510">
    <property type="protein sequence ID" value="ABM03907.1"/>
    <property type="molecule type" value="Genomic_DNA"/>
</dbReference>
<dbReference type="InterPro" id="IPR005950">
    <property type="entry name" value="ModA"/>
</dbReference>
<keyword evidence="2 4" id="KW-0479">Metal-binding</keyword>
<keyword evidence="3 5" id="KW-0732">Signal</keyword>